<evidence type="ECO:0000256" key="16">
    <source>
        <dbReference type="PIRSR" id="PIRSR038001-1"/>
    </source>
</evidence>
<evidence type="ECO:0000256" key="17">
    <source>
        <dbReference type="RuleBase" id="RU003971"/>
    </source>
</evidence>
<dbReference type="EC" id="3.4.22.61" evidence="14"/>
<protein>
    <recommendedName>
        <fullName evidence="15">Caspase-8</fullName>
        <ecNumber evidence="14">3.4.22.61</ecNumber>
    </recommendedName>
</protein>
<keyword evidence="10" id="KW-0788">Thiol protease</keyword>
<dbReference type="PROSITE" id="PS50207">
    <property type="entry name" value="CASPASE_P10"/>
    <property type="match status" value="1"/>
</dbReference>
<evidence type="ECO:0000256" key="10">
    <source>
        <dbReference type="ARBA" id="ARBA00022807"/>
    </source>
</evidence>
<evidence type="ECO:0000259" key="20">
    <source>
        <dbReference type="PROSITE" id="PS50209"/>
    </source>
</evidence>
<evidence type="ECO:0000256" key="13">
    <source>
        <dbReference type="ARBA" id="ARBA00051626"/>
    </source>
</evidence>
<dbReference type="PROSITE" id="PS50208">
    <property type="entry name" value="CASPASE_P20"/>
    <property type="match status" value="1"/>
</dbReference>
<keyword evidence="5" id="KW-0597">Phosphoprotein</keyword>
<keyword evidence="6" id="KW-0645">Protease</keyword>
<dbReference type="Gene3D" id="3.40.50.1460">
    <property type="match status" value="1"/>
</dbReference>
<dbReference type="GO" id="GO:0006508">
    <property type="term" value="P:proteolysis"/>
    <property type="evidence" value="ECO:0007669"/>
    <property type="project" value="UniProtKB-KW"/>
</dbReference>
<name>A0A8C1ABN9_CYPCA</name>
<dbReference type="InterPro" id="IPR011029">
    <property type="entry name" value="DEATH-like_dom_sf"/>
</dbReference>
<dbReference type="InterPro" id="IPR029030">
    <property type="entry name" value="Caspase-like_dom_sf"/>
</dbReference>
<dbReference type="Proteomes" id="UP001108240">
    <property type="component" value="Unplaced"/>
</dbReference>
<dbReference type="GO" id="GO:0005634">
    <property type="term" value="C:nucleus"/>
    <property type="evidence" value="ECO:0007669"/>
    <property type="project" value="UniProtKB-SubCell"/>
</dbReference>
<keyword evidence="7" id="KW-0053">Apoptosis</keyword>
<evidence type="ECO:0000313" key="21">
    <source>
        <dbReference type="Ensembl" id="ENSCCRP00000015588.2"/>
    </source>
</evidence>
<dbReference type="Gene3D" id="1.10.533.10">
    <property type="entry name" value="Death Domain, Fas"/>
    <property type="match status" value="1"/>
</dbReference>
<reference evidence="21" key="1">
    <citation type="submission" date="2025-08" db="UniProtKB">
        <authorList>
            <consortium name="Ensembl"/>
        </authorList>
    </citation>
    <scope>IDENTIFICATION</scope>
</reference>
<dbReference type="GO" id="GO:0006915">
    <property type="term" value="P:apoptotic process"/>
    <property type="evidence" value="ECO:0007669"/>
    <property type="project" value="UniProtKB-KW"/>
</dbReference>
<feature type="domain" description="Caspase family p10" evidence="18">
    <location>
        <begin position="269"/>
        <end position="351"/>
    </location>
</feature>
<dbReference type="PIRSF" id="PIRSF038001">
    <property type="entry name" value="Caspase_ICE"/>
    <property type="match status" value="1"/>
</dbReference>
<dbReference type="Pfam" id="PF00656">
    <property type="entry name" value="Peptidase_C14"/>
    <property type="match status" value="1"/>
</dbReference>
<dbReference type="GO" id="GO:0004197">
    <property type="term" value="F:cysteine-type endopeptidase activity"/>
    <property type="evidence" value="ECO:0007669"/>
    <property type="project" value="InterPro"/>
</dbReference>
<evidence type="ECO:0000256" key="2">
    <source>
        <dbReference type="ARBA" id="ARBA00004496"/>
    </source>
</evidence>
<evidence type="ECO:0000256" key="1">
    <source>
        <dbReference type="ARBA" id="ARBA00004123"/>
    </source>
</evidence>
<dbReference type="CDD" id="cd00032">
    <property type="entry name" value="CASc"/>
    <property type="match status" value="1"/>
</dbReference>
<evidence type="ECO:0000256" key="5">
    <source>
        <dbReference type="ARBA" id="ARBA00022553"/>
    </source>
</evidence>
<dbReference type="SUPFAM" id="SSF52129">
    <property type="entry name" value="Caspase-like"/>
    <property type="match status" value="1"/>
</dbReference>
<dbReference type="InterPro" id="IPR001315">
    <property type="entry name" value="CARD"/>
</dbReference>
<keyword evidence="8" id="KW-0677">Repeat</keyword>
<dbReference type="AlphaFoldDB" id="A0A8C1ABN9"/>
<sequence>MDKKESFNRICQNKVFLLETLSVEAEIILQHVQQAEIITPRDYRNLSDIPQREKRVIDLLDKLMGKGEETCRRFIELLRQDSILEIFPELKDHAVISSPASAMTSPVQEVCQYKIAQNPRGTCVIINNVHFATLKERMGSDLDQKKLAEVFRWLGFEVVVHRNKTAAEMKNLLKDIGKTVDGDCFVCCILSHGIKKGVCGTDGAVISVDEIREPFNGINCQRLVGKPKLFFIQACRGERNQDRVQVQADAQEDGESEMEVDGDDFDITIPADTDFLIARSTTDGHVSYRKPEEGSWFIQSLCRNLETHCPLGTDIQTVLLCVNNEVSSQGVKSKQMPIHEVAMRKKLVLLPPP</sequence>
<dbReference type="PANTHER" id="PTHR48169:SF7">
    <property type="entry name" value="CASPASE 10"/>
    <property type="match status" value="1"/>
</dbReference>
<dbReference type="InterPro" id="IPR001309">
    <property type="entry name" value="Pept_C14_p20"/>
</dbReference>
<proteinExistence type="inferred from homology"/>
<dbReference type="GO" id="GO:0043065">
    <property type="term" value="P:positive regulation of apoptotic process"/>
    <property type="evidence" value="ECO:0007669"/>
    <property type="project" value="UniProtKB-ARBA"/>
</dbReference>
<comment type="catalytic activity">
    <reaction evidence="13">
        <text>Strict requirement for Asp at position P1 and has a preferred cleavage sequence of (Leu/Asp/Val)-Glu-Thr-Asp-|-(Gly/Ser/Ala).</text>
        <dbReference type="EC" id="3.4.22.61"/>
    </reaction>
</comment>
<accession>A0A8C1ABN9</accession>
<evidence type="ECO:0000313" key="22">
    <source>
        <dbReference type="Proteomes" id="UP001108240"/>
    </source>
</evidence>
<evidence type="ECO:0000256" key="14">
    <source>
        <dbReference type="ARBA" id="ARBA00066479"/>
    </source>
</evidence>
<comment type="subcellular location">
    <subcellularLocation>
        <location evidence="2">Cytoplasm</location>
    </subcellularLocation>
    <subcellularLocation>
        <location evidence="1">Nucleus</location>
    </subcellularLocation>
</comment>
<keyword evidence="9" id="KW-0378">Hydrolase</keyword>
<dbReference type="GO" id="GO:0032991">
    <property type="term" value="C:protein-containing complex"/>
    <property type="evidence" value="ECO:0007669"/>
    <property type="project" value="UniProtKB-ARBA"/>
</dbReference>
<dbReference type="InterPro" id="IPR033139">
    <property type="entry name" value="Caspase_cys_AS"/>
</dbReference>
<feature type="domain" description="Caspase family p20" evidence="19">
    <location>
        <begin position="119"/>
        <end position="239"/>
    </location>
</feature>
<dbReference type="SMART" id="SM00115">
    <property type="entry name" value="CASc"/>
    <property type="match status" value="1"/>
</dbReference>
<dbReference type="PRINTS" id="PR00376">
    <property type="entry name" value="IL1BCENZYME"/>
</dbReference>
<feature type="active site" evidence="16">
    <location>
        <position position="192"/>
    </location>
</feature>
<dbReference type="InterPro" id="IPR015917">
    <property type="entry name" value="Pept_C14A"/>
</dbReference>
<evidence type="ECO:0000256" key="6">
    <source>
        <dbReference type="ARBA" id="ARBA00022670"/>
    </source>
</evidence>
<keyword evidence="4" id="KW-0963">Cytoplasm</keyword>
<organism evidence="21 22">
    <name type="scientific">Cyprinus carpio carpio</name>
    <dbReference type="NCBI Taxonomy" id="630221"/>
    <lineage>
        <taxon>Eukaryota</taxon>
        <taxon>Metazoa</taxon>
        <taxon>Chordata</taxon>
        <taxon>Craniata</taxon>
        <taxon>Vertebrata</taxon>
        <taxon>Euteleostomi</taxon>
        <taxon>Actinopterygii</taxon>
        <taxon>Neopterygii</taxon>
        <taxon>Teleostei</taxon>
        <taxon>Ostariophysi</taxon>
        <taxon>Cypriniformes</taxon>
        <taxon>Cyprinidae</taxon>
        <taxon>Cyprininae</taxon>
        <taxon>Cyprinus</taxon>
    </lineage>
</organism>
<evidence type="ECO:0000256" key="11">
    <source>
        <dbReference type="ARBA" id="ARBA00023145"/>
    </source>
</evidence>
<dbReference type="Ensembl" id="ENSCCRT00000017025.2">
    <property type="protein sequence ID" value="ENSCCRP00000015588.2"/>
    <property type="gene ID" value="ENSCCRG00000008807.2"/>
</dbReference>
<dbReference type="InterPro" id="IPR011600">
    <property type="entry name" value="Pept_C14_caspase"/>
</dbReference>
<keyword evidence="22" id="KW-1185">Reference proteome</keyword>
<dbReference type="PROSITE" id="PS01122">
    <property type="entry name" value="CASPASE_CYS"/>
    <property type="match status" value="1"/>
</dbReference>
<evidence type="ECO:0000256" key="8">
    <source>
        <dbReference type="ARBA" id="ARBA00022737"/>
    </source>
</evidence>
<evidence type="ECO:0000256" key="7">
    <source>
        <dbReference type="ARBA" id="ARBA00022703"/>
    </source>
</evidence>
<evidence type="ECO:0000259" key="19">
    <source>
        <dbReference type="PROSITE" id="PS50208"/>
    </source>
</evidence>
<evidence type="ECO:0000259" key="18">
    <source>
        <dbReference type="PROSITE" id="PS50207"/>
    </source>
</evidence>
<dbReference type="PANTHER" id="PTHR48169">
    <property type="entry name" value="DED DOMAIN-CONTAINING PROTEIN"/>
    <property type="match status" value="1"/>
</dbReference>
<dbReference type="SUPFAM" id="SSF47986">
    <property type="entry name" value="DEATH domain"/>
    <property type="match status" value="1"/>
</dbReference>
<dbReference type="GO" id="GO:0005737">
    <property type="term" value="C:cytoplasm"/>
    <property type="evidence" value="ECO:0007669"/>
    <property type="project" value="UniProtKB-SubCell"/>
</dbReference>
<evidence type="ECO:0000256" key="12">
    <source>
        <dbReference type="ARBA" id="ARBA00023242"/>
    </source>
</evidence>
<dbReference type="GO" id="GO:0005886">
    <property type="term" value="C:plasma membrane"/>
    <property type="evidence" value="ECO:0007669"/>
    <property type="project" value="UniProtKB-ARBA"/>
</dbReference>
<dbReference type="InterPro" id="IPR002138">
    <property type="entry name" value="Pept_C14_p10"/>
</dbReference>
<dbReference type="PROSITE" id="PS50209">
    <property type="entry name" value="CARD"/>
    <property type="match status" value="1"/>
</dbReference>
<dbReference type="GO" id="GO:0051604">
    <property type="term" value="P:protein maturation"/>
    <property type="evidence" value="ECO:0007669"/>
    <property type="project" value="UniProtKB-ARBA"/>
</dbReference>
<evidence type="ECO:0000256" key="15">
    <source>
        <dbReference type="ARBA" id="ARBA00068172"/>
    </source>
</evidence>
<evidence type="ECO:0000256" key="3">
    <source>
        <dbReference type="ARBA" id="ARBA00010134"/>
    </source>
</evidence>
<keyword evidence="12" id="KW-0539">Nucleus</keyword>
<feature type="domain" description="CARD" evidence="20">
    <location>
        <begin position="2"/>
        <end position="80"/>
    </location>
</feature>
<dbReference type="CDD" id="cd01671">
    <property type="entry name" value="CARD"/>
    <property type="match status" value="1"/>
</dbReference>
<evidence type="ECO:0000256" key="4">
    <source>
        <dbReference type="ARBA" id="ARBA00022490"/>
    </source>
</evidence>
<evidence type="ECO:0000256" key="9">
    <source>
        <dbReference type="ARBA" id="ARBA00022801"/>
    </source>
</evidence>
<reference evidence="21" key="2">
    <citation type="submission" date="2025-09" db="UniProtKB">
        <authorList>
            <consortium name="Ensembl"/>
        </authorList>
    </citation>
    <scope>IDENTIFICATION</scope>
</reference>
<keyword evidence="11" id="KW-0865">Zymogen</keyword>
<dbReference type="FunFam" id="3.40.50.1460:FF:000008">
    <property type="entry name" value="caspase-8 isoform X1"/>
    <property type="match status" value="1"/>
</dbReference>
<dbReference type="OMA" id="ESFNRIC"/>
<feature type="active site" evidence="16">
    <location>
        <position position="235"/>
    </location>
</feature>
<dbReference type="GeneTree" id="ENSGT00940000164225"/>
<comment type="similarity">
    <text evidence="3 17">Belongs to the peptidase C14A family.</text>
</comment>